<reference evidence="2 3" key="1">
    <citation type="submission" date="2023-10" db="EMBL/GenBank/DDBJ databases">
        <authorList>
            <person name="Maclean D."/>
            <person name="Macfadyen A."/>
        </authorList>
    </citation>
    <scope>NUCLEOTIDE SEQUENCE [LARGE SCALE GENOMIC DNA]</scope>
</reference>
<dbReference type="GO" id="GO:0008081">
    <property type="term" value="F:phosphoric diester hydrolase activity"/>
    <property type="evidence" value="ECO:0007669"/>
    <property type="project" value="InterPro"/>
</dbReference>
<dbReference type="AlphaFoldDB" id="A0AAV1IHP5"/>
<dbReference type="Pfam" id="PF16670">
    <property type="entry name" value="PI-PLC-C1"/>
    <property type="match status" value="1"/>
</dbReference>
<accession>A0AAV1IHP5</accession>
<dbReference type="InterPro" id="IPR032075">
    <property type="entry name" value="PI-PLC-C1"/>
</dbReference>
<keyword evidence="3" id="KW-1185">Reference proteome</keyword>
<protein>
    <submittedName>
        <fullName evidence="2">Uncharacterized protein</fullName>
    </submittedName>
</protein>
<sequence length="517" mass="54656">MVSSGAAQACLLVLLCSGSAMAKMSRWERVLQAGADATVSQAPAVAPAAAVDSGPLGAMAPAPAPMAGPPPLPKASDALALTNSSLNQLQTLGTYQSDHVAPPSAVLQLLNGSGYQQALGQNPYYAPQSFQYTLPDIFFQLDALGIRQFHFNAWKDPNGTLAAHPAGLKLAGTSNVTLDPKYSYFGYKTFGDPDFDFQSSCVTLETCLQLIQSWSVNHTDHIPITVYLEPREQTLLGNSSSLNQQLASQPGEPQQLAVPYPINGDDLVELQNTVYRVFNQSAIILPGSLLGNDSTLQVATQKAVGGSWPEMETNRGRVLFVMVDSAGKYGDMYRQLFPDLRNATFFVSQPGNGNATIDNSTVFLDYLGPLGGGSVATWTNTSANAAVKKDMARVQAAVRKGFMARVAADWQTVEAREDYHNRSMDAIKAGTHFLQTSFPNVAQLPKFAYSVLGSSNATYTNYTVSLPLRLGGSFNAGRCNPQTSAGIVANETASGCGSAADNALLAPAPGPATAVSA</sequence>
<dbReference type="EMBL" id="CAUYUE010000012">
    <property type="protein sequence ID" value="CAK0785458.1"/>
    <property type="molecule type" value="Genomic_DNA"/>
</dbReference>
<name>A0AAV1IHP5_9CHLO</name>
<evidence type="ECO:0000313" key="2">
    <source>
        <dbReference type="EMBL" id="CAK0785458.1"/>
    </source>
</evidence>
<dbReference type="Gene3D" id="3.20.20.190">
    <property type="entry name" value="Phosphatidylinositol (PI) phosphodiesterase"/>
    <property type="match status" value="1"/>
</dbReference>
<gene>
    <name evidence="2" type="ORF">CVIRNUC_008667</name>
</gene>
<dbReference type="GO" id="GO:0006629">
    <property type="term" value="P:lipid metabolic process"/>
    <property type="evidence" value="ECO:0007669"/>
    <property type="project" value="InterPro"/>
</dbReference>
<dbReference type="InterPro" id="IPR017946">
    <property type="entry name" value="PLC-like_Pdiesterase_TIM-brl"/>
</dbReference>
<keyword evidence="1" id="KW-0732">Signal</keyword>
<organism evidence="2 3">
    <name type="scientific">Coccomyxa viridis</name>
    <dbReference type="NCBI Taxonomy" id="1274662"/>
    <lineage>
        <taxon>Eukaryota</taxon>
        <taxon>Viridiplantae</taxon>
        <taxon>Chlorophyta</taxon>
        <taxon>core chlorophytes</taxon>
        <taxon>Trebouxiophyceae</taxon>
        <taxon>Trebouxiophyceae incertae sedis</taxon>
        <taxon>Coccomyxaceae</taxon>
        <taxon>Coccomyxa</taxon>
    </lineage>
</organism>
<feature type="chain" id="PRO_5043404547" evidence="1">
    <location>
        <begin position="23"/>
        <end position="517"/>
    </location>
</feature>
<dbReference type="SUPFAM" id="SSF51695">
    <property type="entry name" value="PLC-like phosphodiesterases"/>
    <property type="match status" value="1"/>
</dbReference>
<feature type="signal peptide" evidence="1">
    <location>
        <begin position="1"/>
        <end position="22"/>
    </location>
</feature>
<evidence type="ECO:0000313" key="3">
    <source>
        <dbReference type="Proteomes" id="UP001314263"/>
    </source>
</evidence>
<proteinExistence type="predicted"/>
<dbReference type="Proteomes" id="UP001314263">
    <property type="component" value="Unassembled WGS sequence"/>
</dbReference>
<evidence type="ECO:0000256" key="1">
    <source>
        <dbReference type="SAM" id="SignalP"/>
    </source>
</evidence>
<comment type="caution">
    <text evidence="2">The sequence shown here is derived from an EMBL/GenBank/DDBJ whole genome shotgun (WGS) entry which is preliminary data.</text>
</comment>